<evidence type="ECO:0000313" key="3">
    <source>
        <dbReference type="Proteomes" id="UP000734854"/>
    </source>
</evidence>
<feature type="region of interest" description="Disordered" evidence="1">
    <location>
        <begin position="42"/>
        <end position="67"/>
    </location>
</feature>
<reference evidence="2 3" key="1">
    <citation type="submission" date="2020-08" db="EMBL/GenBank/DDBJ databases">
        <title>Plant Genome Project.</title>
        <authorList>
            <person name="Zhang R.-G."/>
        </authorList>
    </citation>
    <scope>NUCLEOTIDE SEQUENCE [LARGE SCALE GENOMIC DNA]</scope>
    <source>
        <tissue evidence="2">Rhizome</tissue>
    </source>
</reference>
<name>A0A8J5G9A5_ZINOF</name>
<evidence type="ECO:0000313" key="2">
    <source>
        <dbReference type="EMBL" id="KAG6500714.1"/>
    </source>
</evidence>
<dbReference type="Proteomes" id="UP000734854">
    <property type="component" value="Unassembled WGS sequence"/>
</dbReference>
<organism evidence="2 3">
    <name type="scientific">Zingiber officinale</name>
    <name type="common">Ginger</name>
    <name type="synonym">Amomum zingiber</name>
    <dbReference type="NCBI Taxonomy" id="94328"/>
    <lineage>
        <taxon>Eukaryota</taxon>
        <taxon>Viridiplantae</taxon>
        <taxon>Streptophyta</taxon>
        <taxon>Embryophyta</taxon>
        <taxon>Tracheophyta</taxon>
        <taxon>Spermatophyta</taxon>
        <taxon>Magnoliopsida</taxon>
        <taxon>Liliopsida</taxon>
        <taxon>Zingiberales</taxon>
        <taxon>Zingiberaceae</taxon>
        <taxon>Zingiber</taxon>
    </lineage>
</organism>
<gene>
    <name evidence="2" type="ORF">ZIOFF_040564</name>
</gene>
<dbReference type="EMBL" id="JACMSC010000011">
    <property type="protein sequence ID" value="KAG6500714.1"/>
    <property type="molecule type" value="Genomic_DNA"/>
</dbReference>
<sequence>MFGLSKMDGTKALSGLGGPNELCKLGGGRGDSEIVTELVERSPGHDFRGSSTTILPRGLSTGWTEGAGRRMTEGKNILGNTMRFGNVKNKIHGSNPYLYANARSMVLAPNAGEAFMEQS</sequence>
<protein>
    <submittedName>
        <fullName evidence="2">Uncharacterized protein</fullName>
    </submittedName>
</protein>
<keyword evidence="3" id="KW-1185">Reference proteome</keyword>
<accession>A0A8J5G9A5</accession>
<comment type="caution">
    <text evidence="2">The sequence shown here is derived from an EMBL/GenBank/DDBJ whole genome shotgun (WGS) entry which is preliminary data.</text>
</comment>
<evidence type="ECO:0000256" key="1">
    <source>
        <dbReference type="SAM" id="MobiDB-lite"/>
    </source>
</evidence>
<dbReference type="AlphaFoldDB" id="A0A8J5G9A5"/>
<proteinExistence type="predicted"/>